<organism evidence="4 5">
    <name type="scientific">Herbaspirillum frisingense</name>
    <dbReference type="NCBI Taxonomy" id="92645"/>
    <lineage>
        <taxon>Bacteria</taxon>
        <taxon>Pseudomonadati</taxon>
        <taxon>Pseudomonadota</taxon>
        <taxon>Betaproteobacteria</taxon>
        <taxon>Burkholderiales</taxon>
        <taxon>Oxalobacteraceae</taxon>
        <taxon>Herbaspirillum</taxon>
    </lineage>
</organism>
<dbReference type="AlphaFoldDB" id="A0A7V8JT97"/>
<evidence type="ECO:0000313" key="5">
    <source>
        <dbReference type="Proteomes" id="UP000462435"/>
    </source>
</evidence>
<dbReference type="Pfam" id="PF04984">
    <property type="entry name" value="Phage_sheath_1"/>
    <property type="match status" value="1"/>
</dbReference>
<accession>A0A7V8JT97</accession>
<reference evidence="5" key="1">
    <citation type="journal article" date="2020" name="MBio">
        <title>Horizontal gene transfer to a defensive symbiont with a reduced genome amongst a multipartite beetle microbiome.</title>
        <authorList>
            <person name="Waterworth S.C."/>
            <person name="Florez L.V."/>
            <person name="Rees E.R."/>
            <person name="Hertweck C."/>
            <person name="Kaltenpoth M."/>
            <person name="Kwan J.C."/>
        </authorList>
    </citation>
    <scope>NUCLEOTIDE SEQUENCE [LARGE SCALE GENOMIC DNA]</scope>
</reference>
<proteinExistence type="inferred from homology"/>
<dbReference type="Pfam" id="PF17482">
    <property type="entry name" value="Phage_sheath_1C"/>
    <property type="match status" value="1"/>
</dbReference>
<comment type="similarity">
    <text evidence="1">Belongs to the myoviridae tail sheath protein family.</text>
</comment>
<evidence type="ECO:0000259" key="3">
    <source>
        <dbReference type="Pfam" id="PF17482"/>
    </source>
</evidence>
<feature type="domain" description="Tail sheath protein subtilisin-like" evidence="2">
    <location>
        <begin position="204"/>
        <end position="361"/>
    </location>
</feature>
<sequence>MASKNVSFEKIGSSIRKPGVYAEFNTRMAVRSLPGNLQRTLLVGQKTADSTGATLQVTDVFSDDEAATQFGIGSQLHRMVLAALKANPYAQLSVVALDDPAGAVAAVWKLTITGAPTDAGTLYLGLGGDTIAVNVSATDTPTTVAAAFAAAIAAKPKLPFTAANVAGVLSVTAKNKGALANATKVTITGAVAGLAAALTVGTAGASDPDISGALNAAFLGGHNNVAIAYRDTTSVRALRTYLQAVGSYAEKRWAIGSIASNGSLGDATTVSGAINDGFISNPWCRGTPTSTTEIAAAYAVTIAATEDPALPFNDVEVAGIVPPAVADQTSRAEQESALYNGVTPLYVGPGGKVQIVRAVTTYTVNASNVPDIALLDVTTPRTMMYVAKTFVEDRGRRYSRAKITPRLIKSMHDTGKVLLKKLEDLEIIEAVDDNIDDYIVERDEQDPNRINERIPVDVVNGLHVIAERFDLLL</sequence>
<dbReference type="EMBL" id="WNDX01000127">
    <property type="protein sequence ID" value="KAF1041330.1"/>
    <property type="molecule type" value="Genomic_DNA"/>
</dbReference>
<feature type="domain" description="Tail sheath protein C-terminal" evidence="3">
    <location>
        <begin position="373"/>
        <end position="468"/>
    </location>
</feature>
<evidence type="ECO:0000313" key="4">
    <source>
        <dbReference type="EMBL" id="KAF1041330.1"/>
    </source>
</evidence>
<name>A0A7V8JT97_9BURK</name>
<evidence type="ECO:0000259" key="2">
    <source>
        <dbReference type="Pfam" id="PF04984"/>
    </source>
</evidence>
<dbReference type="InterPro" id="IPR035089">
    <property type="entry name" value="Phage_sheath_subtilisin"/>
</dbReference>
<dbReference type="InterPro" id="IPR007067">
    <property type="entry name" value="Tail_sheath"/>
</dbReference>
<dbReference type="InterPro" id="IPR020287">
    <property type="entry name" value="Tail_sheath_C"/>
</dbReference>
<dbReference type="Proteomes" id="UP000462435">
    <property type="component" value="Unassembled WGS sequence"/>
</dbReference>
<evidence type="ECO:0008006" key="6">
    <source>
        <dbReference type="Google" id="ProtNLM"/>
    </source>
</evidence>
<dbReference type="PIRSF" id="PIRSF007349">
    <property type="entry name" value="Tsp_L"/>
    <property type="match status" value="1"/>
</dbReference>
<gene>
    <name evidence="4" type="ORF">GAK35_03384</name>
</gene>
<comment type="caution">
    <text evidence="4">The sequence shown here is derived from an EMBL/GenBank/DDBJ whole genome shotgun (WGS) entry which is preliminary data.</text>
</comment>
<evidence type="ECO:0000256" key="1">
    <source>
        <dbReference type="ARBA" id="ARBA00008005"/>
    </source>
</evidence>
<protein>
    <recommendedName>
        <fullName evidence="6">Phage tail protein</fullName>
    </recommendedName>
</protein>